<dbReference type="Pfam" id="PF08241">
    <property type="entry name" value="Methyltransf_11"/>
    <property type="match status" value="1"/>
</dbReference>
<dbReference type="SUPFAM" id="SSF53335">
    <property type="entry name" value="S-adenosyl-L-methionine-dependent methyltransferases"/>
    <property type="match status" value="1"/>
</dbReference>
<organism evidence="8">
    <name type="scientific">Arcella intermedia</name>
    <dbReference type="NCBI Taxonomy" id="1963864"/>
    <lineage>
        <taxon>Eukaryota</taxon>
        <taxon>Amoebozoa</taxon>
        <taxon>Tubulinea</taxon>
        <taxon>Elardia</taxon>
        <taxon>Arcellinida</taxon>
        <taxon>Sphaerothecina</taxon>
        <taxon>Arcellidae</taxon>
        <taxon>Arcella</taxon>
    </lineage>
</organism>
<dbReference type="GO" id="GO:0016126">
    <property type="term" value="P:sterol biosynthetic process"/>
    <property type="evidence" value="ECO:0007669"/>
    <property type="project" value="TreeGrafter"/>
</dbReference>
<dbReference type="InterPro" id="IPR013216">
    <property type="entry name" value="Methyltransf_11"/>
</dbReference>
<dbReference type="PANTHER" id="PTHR44068">
    <property type="entry name" value="ZGC:194242"/>
    <property type="match status" value="1"/>
</dbReference>
<dbReference type="EMBL" id="GIBP01005142">
    <property type="protein sequence ID" value="NDV34111.1"/>
    <property type="molecule type" value="Transcribed_RNA"/>
</dbReference>
<dbReference type="CDD" id="cd02440">
    <property type="entry name" value="AdoMet_MTases"/>
    <property type="match status" value="1"/>
</dbReference>
<dbReference type="PROSITE" id="PS51685">
    <property type="entry name" value="SAM_MT_ERG6_SMT"/>
    <property type="match status" value="1"/>
</dbReference>
<dbReference type="EC" id="2.1.1.-" evidence="6"/>
<comment type="similarity">
    <text evidence="4 5 6">Belongs to the class I-like SAM-binding methyltransferase superfamily. Erg6/SMT family.</text>
</comment>
<evidence type="ECO:0000313" key="8">
    <source>
        <dbReference type="EMBL" id="NDV34111.1"/>
    </source>
</evidence>
<dbReference type="InterPro" id="IPR013705">
    <property type="entry name" value="Sterol_MeTrfase_C"/>
</dbReference>
<reference evidence="8" key="1">
    <citation type="journal article" date="2020" name="J. Eukaryot. Microbiol.">
        <title>De novo Sequencing, Assembly and Annotation of the Transcriptome for the Free-Living Testate Amoeba Arcella intermedia.</title>
        <authorList>
            <person name="Ribeiro G.M."/>
            <person name="Porfirio-Sousa A.L."/>
            <person name="Maurer-Alcala X.X."/>
            <person name="Katz L.A."/>
            <person name="Lahr D.J.G."/>
        </authorList>
    </citation>
    <scope>NUCLEOTIDE SEQUENCE</scope>
</reference>
<feature type="domain" description="SAM-dependent methyltransferase Erg6/SMT-type" evidence="7">
    <location>
        <begin position="3"/>
        <end position="289"/>
    </location>
</feature>
<evidence type="ECO:0000256" key="3">
    <source>
        <dbReference type="ARBA" id="ARBA00022691"/>
    </source>
</evidence>
<dbReference type="GO" id="GO:0003838">
    <property type="term" value="F:sterol 24-C-methyltransferase activity"/>
    <property type="evidence" value="ECO:0007669"/>
    <property type="project" value="TreeGrafter"/>
</dbReference>
<keyword evidence="1 5" id="KW-0489">Methyltransferase</keyword>
<dbReference type="InterPro" id="IPR030384">
    <property type="entry name" value="MeTrfase_SMT"/>
</dbReference>
<evidence type="ECO:0000256" key="5">
    <source>
        <dbReference type="PROSITE-ProRule" id="PRU01022"/>
    </source>
</evidence>
<dbReference type="InterPro" id="IPR050447">
    <property type="entry name" value="Erg6_SMT_methyltransf"/>
</dbReference>
<keyword evidence="2 5" id="KW-0808">Transferase</keyword>
<dbReference type="PANTHER" id="PTHR44068:SF1">
    <property type="entry name" value="HYPOTHETICAL LOC100005854"/>
    <property type="match status" value="1"/>
</dbReference>
<dbReference type="InterPro" id="IPR029063">
    <property type="entry name" value="SAM-dependent_MTases_sf"/>
</dbReference>
<evidence type="ECO:0000256" key="4">
    <source>
        <dbReference type="ARBA" id="ARBA00038188"/>
    </source>
</evidence>
<name>A0A6B2LAZ9_9EUKA</name>
<sequence>MNYYNLSTLFYEWGWGPSFHFATLKKGEKFYESLKRHELELVKELNLKPGMKVLDVGCGIGGPTRNIGKATKASVTGLNINPMQIAKAQELTKRQGLSHLVDYTVGDFCNMEFADETFDAVYAIEATCHAPKRENIFGEIFRVMKKGGYFSAYEWCVTDQYDPSNDLHRSILSKIEHGNGLSHTITMEQCLQSLRNVGFQVLESRNAYEGDKTWWTPLVGDYLRPSTFEFTPLGTWLFTKILIFMEKLGVAPKGTVKISDLLFEAAEGLTKGGIHGIYTPGFYFLVRKPL</sequence>
<protein>
    <recommendedName>
        <fullName evidence="6">Methyltransferase</fullName>
        <ecNumber evidence="6">2.1.1.-</ecNumber>
    </recommendedName>
</protein>
<dbReference type="Gene3D" id="3.40.50.150">
    <property type="entry name" value="Vaccinia Virus protein VP39"/>
    <property type="match status" value="1"/>
</dbReference>
<evidence type="ECO:0000256" key="1">
    <source>
        <dbReference type="ARBA" id="ARBA00022603"/>
    </source>
</evidence>
<proteinExistence type="inferred from homology"/>
<dbReference type="Pfam" id="PF08498">
    <property type="entry name" value="Sterol_MT_C"/>
    <property type="match status" value="1"/>
</dbReference>
<evidence type="ECO:0000259" key="7">
    <source>
        <dbReference type="PROSITE" id="PS51685"/>
    </source>
</evidence>
<evidence type="ECO:0000256" key="2">
    <source>
        <dbReference type="ARBA" id="ARBA00022679"/>
    </source>
</evidence>
<dbReference type="AlphaFoldDB" id="A0A6B2LAZ9"/>
<evidence type="ECO:0000256" key="6">
    <source>
        <dbReference type="RuleBase" id="RU362025"/>
    </source>
</evidence>
<accession>A0A6B2LAZ9</accession>
<keyword evidence="3 5" id="KW-0949">S-adenosyl-L-methionine</keyword>
<dbReference type="GO" id="GO:0032259">
    <property type="term" value="P:methylation"/>
    <property type="evidence" value="ECO:0007669"/>
    <property type="project" value="UniProtKB-KW"/>
</dbReference>
<dbReference type="GO" id="GO:0005783">
    <property type="term" value="C:endoplasmic reticulum"/>
    <property type="evidence" value="ECO:0007669"/>
    <property type="project" value="TreeGrafter"/>
</dbReference>